<evidence type="ECO:0000256" key="2">
    <source>
        <dbReference type="SAM" id="MobiDB-lite"/>
    </source>
</evidence>
<organism evidence="3 4">
    <name type="scientific">Forsythia ovata</name>
    <dbReference type="NCBI Taxonomy" id="205694"/>
    <lineage>
        <taxon>Eukaryota</taxon>
        <taxon>Viridiplantae</taxon>
        <taxon>Streptophyta</taxon>
        <taxon>Embryophyta</taxon>
        <taxon>Tracheophyta</taxon>
        <taxon>Spermatophyta</taxon>
        <taxon>Magnoliopsida</taxon>
        <taxon>eudicotyledons</taxon>
        <taxon>Gunneridae</taxon>
        <taxon>Pentapetalae</taxon>
        <taxon>asterids</taxon>
        <taxon>lamiids</taxon>
        <taxon>Lamiales</taxon>
        <taxon>Oleaceae</taxon>
        <taxon>Forsythieae</taxon>
        <taxon>Forsythia</taxon>
    </lineage>
</organism>
<name>A0ABD1WJL2_9LAMI</name>
<dbReference type="EMBL" id="JBFOLJ010000003">
    <property type="protein sequence ID" value="KAL2549741.1"/>
    <property type="molecule type" value="Genomic_DNA"/>
</dbReference>
<gene>
    <name evidence="3" type="ORF">Fot_11271</name>
</gene>
<evidence type="ECO:0000256" key="1">
    <source>
        <dbReference type="SAM" id="Coils"/>
    </source>
</evidence>
<comment type="caution">
    <text evidence="3">The sequence shown here is derived from an EMBL/GenBank/DDBJ whole genome shotgun (WGS) entry which is preliminary data.</text>
</comment>
<accession>A0ABD1WJL2</accession>
<evidence type="ECO:0000313" key="4">
    <source>
        <dbReference type="Proteomes" id="UP001604277"/>
    </source>
</evidence>
<proteinExistence type="predicted"/>
<feature type="coiled-coil region" evidence="1">
    <location>
        <begin position="83"/>
        <end position="117"/>
    </location>
</feature>
<dbReference type="Proteomes" id="UP001604277">
    <property type="component" value="Unassembled WGS sequence"/>
</dbReference>
<reference evidence="4" key="1">
    <citation type="submission" date="2024-07" db="EMBL/GenBank/DDBJ databases">
        <title>Two chromosome-level genome assemblies of Korean endemic species Abeliophyllum distichum and Forsythia ovata (Oleaceae).</title>
        <authorList>
            <person name="Jang H."/>
        </authorList>
    </citation>
    <scope>NUCLEOTIDE SEQUENCE [LARGE SCALE GENOMIC DNA]</scope>
</reference>
<keyword evidence="4" id="KW-1185">Reference proteome</keyword>
<feature type="region of interest" description="Disordered" evidence="2">
    <location>
        <begin position="141"/>
        <end position="176"/>
    </location>
</feature>
<keyword evidence="1" id="KW-0175">Coiled coil</keyword>
<dbReference type="AlphaFoldDB" id="A0ABD1WJL2"/>
<evidence type="ECO:0000313" key="3">
    <source>
        <dbReference type="EMBL" id="KAL2549741.1"/>
    </source>
</evidence>
<protein>
    <submittedName>
        <fullName evidence="3">Uncharacterized protein</fullName>
    </submittedName>
</protein>
<feature type="region of interest" description="Disordered" evidence="2">
    <location>
        <begin position="43"/>
        <end position="73"/>
    </location>
</feature>
<sequence>MQEKEFSPYSINFFLPKIILKLPVSSPLPPSCSLLHYQKTAKTTPRIRPYSPPESDQSGPGDHGSSFGRGQRLERVAGRLGQLEEAIAQRDGLLDKIGQLEEVAESLMSENLSLKENTEEVVKAGVLTKVKELYPNLDLSTIEADYPSPEEAEDGVGQPLADGTEDSADQPLAEGA</sequence>